<feature type="region of interest" description="Disordered" evidence="7">
    <location>
        <begin position="346"/>
        <end position="378"/>
    </location>
</feature>
<feature type="transmembrane region" description="Helical" evidence="8">
    <location>
        <begin position="158"/>
        <end position="177"/>
    </location>
</feature>
<dbReference type="InterPro" id="IPR049278">
    <property type="entry name" value="MS_channel_C"/>
</dbReference>
<dbReference type="Proteomes" id="UP000190961">
    <property type="component" value="Unassembled WGS sequence"/>
</dbReference>
<dbReference type="SUPFAM" id="SSF82861">
    <property type="entry name" value="Mechanosensitive channel protein MscS (YggB), transmembrane region"/>
    <property type="match status" value="1"/>
</dbReference>
<keyword evidence="5 8" id="KW-1133">Transmembrane helix</keyword>
<dbReference type="InterPro" id="IPR023408">
    <property type="entry name" value="MscS_beta-dom_sf"/>
</dbReference>
<evidence type="ECO:0000256" key="4">
    <source>
        <dbReference type="ARBA" id="ARBA00022692"/>
    </source>
</evidence>
<feature type="transmembrane region" description="Helical" evidence="8">
    <location>
        <begin position="93"/>
        <end position="115"/>
    </location>
</feature>
<evidence type="ECO:0000259" key="11">
    <source>
        <dbReference type="Pfam" id="PF21088"/>
    </source>
</evidence>
<reference evidence="12 13" key="1">
    <citation type="submission" date="2017-02" db="EMBL/GenBank/DDBJ databases">
        <authorList>
            <person name="Peterson S.W."/>
        </authorList>
    </citation>
    <scope>NUCLEOTIDE SEQUENCE [LARGE SCALE GENOMIC DNA]</scope>
    <source>
        <strain evidence="12 13">DSM 25262</strain>
    </source>
</reference>
<evidence type="ECO:0000259" key="10">
    <source>
        <dbReference type="Pfam" id="PF21082"/>
    </source>
</evidence>
<evidence type="ECO:0000313" key="13">
    <source>
        <dbReference type="Proteomes" id="UP000190961"/>
    </source>
</evidence>
<evidence type="ECO:0000256" key="2">
    <source>
        <dbReference type="ARBA" id="ARBA00008017"/>
    </source>
</evidence>
<accession>A0A1T5LR14</accession>
<dbReference type="PANTHER" id="PTHR30566">
    <property type="entry name" value="YNAI-RELATED MECHANOSENSITIVE ION CHANNEL"/>
    <property type="match status" value="1"/>
</dbReference>
<feature type="domain" description="Mechanosensitive ion channel transmembrane helices 2/3" evidence="11">
    <location>
        <begin position="138"/>
        <end position="178"/>
    </location>
</feature>
<evidence type="ECO:0000256" key="7">
    <source>
        <dbReference type="SAM" id="MobiDB-lite"/>
    </source>
</evidence>
<proteinExistence type="inferred from homology"/>
<feature type="compositionally biased region" description="Basic and acidic residues" evidence="7">
    <location>
        <begin position="354"/>
        <end position="378"/>
    </location>
</feature>
<comment type="similarity">
    <text evidence="2">Belongs to the MscS (TC 1.A.23) family.</text>
</comment>
<name>A0A1T5LR14_9BACT</name>
<feature type="domain" description="Mechanosensitive ion channel MscS C-terminal" evidence="10">
    <location>
        <begin position="252"/>
        <end position="335"/>
    </location>
</feature>
<keyword evidence="3" id="KW-1003">Cell membrane</keyword>
<evidence type="ECO:0000256" key="6">
    <source>
        <dbReference type="ARBA" id="ARBA00023136"/>
    </source>
</evidence>
<dbReference type="STRING" id="688867.SAMN05660236_3724"/>
<evidence type="ECO:0000259" key="9">
    <source>
        <dbReference type="Pfam" id="PF00924"/>
    </source>
</evidence>
<dbReference type="InterPro" id="IPR006685">
    <property type="entry name" value="MscS_channel_2nd"/>
</dbReference>
<dbReference type="InterPro" id="IPR011066">
    <property type="entry name" value="MscS_channel_C_sf"/>
</dbReference>
<dbReference type="InterPro" id="IPR010920">
    <property type="entry name" value="LSM_dom_sf"/>
</dbReference>
<protein>
    <submittedName>
        <fullName evidence="12">Small-conductance mechanosensitive channel</fullName>
    </submittedName>
</protein>
<evidence type="ECO:0000256" key="5">
    <source>
        <dbReference type="ARBA" id="ARBA00022989"/>
    </source>
</evidence>
<sequence length="378" mass="43138">MNEILEKEYFNNTVLEYIIAASIIVFGLALLRLFKGSILKQLKKLSEKTSNTGDNFIVESIERFGIPAMYYFIIYAGLNYLELSVKTQQVLRIATAVVITFFVLRLLSSTILMLLQNYIRRQENGEEKIKQLAGVMLLVNLVIWILGIVFLIDNLGYNVTTIITGLGIGGVAVALAAQNILGDLFNYFVIFFDRPFEVGDFIVVDDKMGSIEYIGLKTTRLRSLSGEQVVIGNANLTGARIHNYKRLSDRRIVFTLNIDYRTPLEKIAMVPGIIKTVVEQQELTRFDRAHFATYGDWSLRFEVVYFVLNPDFNKFMDIQQNINLKIYEELLKKEIYFVTGFHVSLAPPPPPAENPKKEDIQDKTDTEKKITDSEEKAE</sequence>
<organism evidence="12 13">
    <name type="scientific">Ohtaekwangia koreensis</name>
    <dbReference type="NCBI Taxonomy" id="688867"/>
    <lineage>
        <taxon>Bacteria</taxon>
        <taxon>Pseudomonadati</taxon>
        <taxon>Bacteroidota</taxon>
        <taxon>Cytophagia</taxon>
        <taxon>Cytophagales</taxon>
        <taxon>Fulvivirgaceae</taxon>
        <taxon>Ohtaekwangia</taxon>
    </lineage>
</organism>
<dbReference type="GO" id="GO:0005886">
    <property type="term" value="C:plasma membrane"/>
    <property type="evidence" value="ECO:0007669"/>
    <property type="project" value="UniProtKB-SubCell"/>
</dbReference>
<dbReference type="Pfam" id="PF21088">
    <property type="entry name" value="MS_channel_1st"/>
    <property type="match status" value="1"/>
</dbReference>
<dbReference type="Pfam" id="PF21082">
    <property type="entry name" value="MS_channel_3rd"/>
    <property type="match status" value="1"/>
</dbReference>
<keyword evidence="13" id="KW-1185">Reference proteome</keyword>
<dbReference type="Pfam" id="PF00924">
    <property type="entry name" value="MS_channel_2nd"/>
    <property type="match status" value="1"/>
</dbReference>
<dbReference type="AlphaFoldDB" id="A0A1T5LR14"/>
<feature type="domain" description="Mechanosensitive ion channel MscS" evidence="9">
    <location>
        <begin position="179"/>
        <end position="246"/>
    </location>
</feature>
<dbReference type="Gene3D" id="1.10.287.1260">
    <property type="match status" value="1"/>
</dbReference>
<dbReference type="InterPro" id="IPR011014">
    <property type="entry name" value="MscS_channel_TM-2"/>
</dbReference>
<gene>
    <name evidence="12" type="ORF">SAMN05660236_3724</name>
</gene>
<feature type="transmembrane region" description="Helical" evidence="8">
    <location>
        <begin position="64"/>
        <end position="81"/>
    </location>
</feature>
<feature type="transmembrane region" description="Helical" evidence="8">
    <location>
        <begin position="135"/>
        <end position="152"/>
    </location>
</feature>
<evidence type="ECO:0000313" key="12">
    <source>
        <dbReference type="EMBL" id="SKC78314.1"/>
    </source>
</evidence>
<dbReference type="Gene3D" id="2.30.30.60">
    <property type="match status" value="1"/>
</dbReference>
<keyword evidence="6 8" id="KW-0472">Membrane</keyword>
<evidence type="ECO:0000256" key="8">
    <source>
        <dbReference type="SAM" id="Phobius"/>
    </source>
</evidence>
<dbReference type="EMBL" id="FUZU01000002">
    <property type="protein sequence ID" value="SKC78314.1"/>
    <property type="molecule type" value="Genomic_DNA"/>
</dbReference>
<dbReference type="RefSeq" id="WP_245840619.1">
    <property type="nucleotide sequence ID" value="NZ_FUZU01000002.1"/>
</dbReference>
<dbReference type="InterPro" id="IPR049142">
    <property type="entry name" value="MS_channel_1st"/>
</dbReference>
<dbReference type="GO" id="GO:0008381">
    <property type="term" value="F:mechanosensitive monoatomic ion channel activity"/>
    <property type="evidence" value="ECO:0007669"/>
    <property type="project" value="UniProtKB-ARBA"/>
</dbReference>
<evidence type="ECO:0000256" key="3">
    <source>
        <dbReference type="ARBA" id="ARBA00022475"/>
    </source>
</evidence>
<dbReference type="PANTHER" id="PTHR30566:SF25">
    <property type="entry name" value="INNER MEMBRANE PROTEIN"/>
    <property type="match status" value="1"/>
</dbReference>
<dbReference type="Gene3D" id="3.30.70.100">
    <property type="match status" value="1"/>
</dbReference>
<comment type="subcellular location">
    <subcellularLocation>
        <location evidence="1">Cell membrane</location>
        <topology evidence="1">Multi-pass membrane protein</topology>
    </subcellularLocation>
</comment>
<dbReference type="SUPFAM" id="SSF82689">
    <property type="entry name" value="Mechanosensitive channel protein MscS (YggB), C-terminal domain"/>
    <property type="match status" value="1"/>
</dbReference>
<keyword evidence="4 8" id="KW-0812">Transmembrane</keyword>
<dbReference type="SUPFAM" id="SSF50182">
    <property type="entry name" value="Sm-like ribonucleoproteins"/>
    <property type="match status" value="1"/>
</dbReference>
<feature type="transmembrane region" description="Helical" evidence="8">
    <location>
        <begin position="14"/>
        <end position="34"/>
    </location>
</feature>
<evidence type="ECO:0000256" key="1">
    <source>
        <dbReference type="ARBA" id="ARBA00004651"/>
    </source>
</evidence>